<dbReference type="EC" id="3.1.2.4" evidence="2"/>
<sequence length="314" mass="33153">MLQALTDMLLLWKDDPSVSMVVLRGAGERGFCAGGDIKDFHRAVSNDAHGEFADLLSLEFDLDAMIAGYPKPVVTLAHGLCMGGGIGLASHAAIRIATPDSSFAMPEARIGYTPDVGGTHLMALAPGFIGEYLALTASTFSGVDAVELGFADMLVDGEKFDDVLDALPDFEGMDAADIAAGLEVLFGSFAASPLMAAQPWIDHAFSAPTLGEILERLDAMSHSAAAEAAEQMRANCPTSMECALQSIRAARAEEHLRSALDRELRLAKYLMHRGDLAEGIRAQVIDKDRNPAWVPASIGEVDVAAVAAVVAEPN</sequence>
<dbReference type="SUPFAM" id="SSF52096">
    <property type="entry name" value="ClpP/crotonase"/>
    <property type="match status" value="1"/>
</dbReference>
<dbReference type="EMBL" id="JAGIOF010000001">
    <property type="protein sequence ID" value="MBP2387419.1"/>
    <property type="molecule type" value="Genomic_DNA"/>
</dbReference>
<organism evidence="5 6">
    <name type="scientific">Paeniglutamicibacter kerguelensis</name>
    <dbReference type="NCBI Taxonomy" id="254788"/>
    <lineage>
        <taxon>Bacteria</taxon>
        <taxon>Bacillati</taxon>
        <taxon>Actinomycetota</taxon>
        <taxon>Actinomycetes</taxon>
        <taxon>Micrococcales</taxon>
        <taxon>Micrococcaceae</taxon>
        <taxon>Paeniglutamicibacter</taxon>
    </lineage>
</organism>
<dbReference type="Gene3D" id="3.90.226.10">
    <property type="entry name" value="2-enoyl-CoA Hydratase, Chain A, domain 1"/>
    <property type="match status" value="1"/>
</dbReference>
<dbReference type="CDD" id="cd06558">
    <property type="entry name" value="crotonase-like"/>
    <property type="match status" value="1"/>
</dbReference>
<keyword evidence="3" id="KW-0378">Hydrolase</keyword>
<dbReference type="Pfam" id="PF16113">
    <property type="entry name" value="ECH_2"/>
    <property type="match status" value="1"/>
</dbReference>
<gene>
    <name evidence="5" type="ORF">JOF47_002930</name>
</gene>
<dbReference type="InterPro" id="IPR029045">
    <property type="entry name" value="ClpP/crotonase-like_dom_sf"/>
</dbReference>
<dbReference type="InterPro" id="IPR045004">
    <property type="entry name" value="ECH_dom"/>
</dbReference>
<reference evidence="5 6" key="1">
    <citation type="submission" date="2021-03" db="EMBL/GenBank/DDBJ databases">
        <title>Sequencing the genomes of 1000 actinobacteria strains.</title>
        <authorList>
            <person name="Klenk H.-P."/>
        </authorList>
    </citation>
    <scope>NUCLEOTIDE SEQUENCE [LARGE SCALE GENOMIC DNA]</scope>
    <source>
        <strain evidence="5 6">DSM 15797</strain>
    </source>
</reference>
<dbReference type="PANTHER" id="PTHR43176:SF3">
    <property type="entry name" value="3-HYDROXYISOBUTYRYL-COA HYDROLASE, MITOCHONDRIAL"/>
    <property type="match status" value="1"/>
</dbReference>
<evidence type="ECO:0000256" key="1">
    <source>
        <dbReference type="ARBA" id="ARBA00001709"/>
    </source>
</evidence>
<dbReference type="NCBIfam" id="NF004127">
    <property type="entry name" value="PRK05617.1"/>
    <property type="match status" value="1"/>
</dbReference>
<accession>A0ABS4XG34</accession>
<comment type="caution">
    <text evidence="5">The sequence shown here is derived from an EMBL/GenBank/DDBJ whole genome shotgun (WGS) entry which is preliminary data.</text>
</comment>
<comment type="catalytic activity">
    <reaction evidence="1">
        <text>3-hydroxy-2-methylpropanoyl-CoA + H2O = 3-hydroxy-2-methylpropanoate + CoA + H(+)</text>
        <dbReference type="Rhea" id="RHEA:20888"/>
        <dbReference type="ChEBI" id="CHEBI:11805"/>
        <dbReference type="ChEBI" id="CHEBI:15377"/>
        <dbReference type="ChEBI" id="CHEBI:15378"/>
        <dbReference type="ChEBI" id="CHEBI:57287"/>
        <dbReference type="ChEBI" id="CHEBI:57340"/>
        <dbReference type="EC" id="3.1.2.4"/>
    </reaction>
</comment>
<evidence type="ECO:0000259" key="4">
    <source>
        <dbReference type="Pfam" id="PF16113"/>
    </source>
</evidence>
<keyword evidence="5" id="KW-0456">Lyase</keyword>
<dbReference type="Proteomes" id="UP001296993">
    <property type="component" value="Unassembled WGS sequence"/>
</dbReference>
<feature type="domain" description="Enoyl-CoA hydratase/isomerase" evidence="4">
    <location>
        <begin position="1"/>
        <end position="309"/>
    </location>
</feature>
<evidence type="ECO:0000256" key="2">
    <source>
        <dbReference type="ARBA" id="ARBA00011915"/>
    </source>
</evidence>
<keyword evidence="6" id="KW-1185">Reference proteome</keyword>
<dbReference type="PANTHER" id="PTHR43176">
    <property type="entry name" value="3-HYDROXYISOBUTYRYL-COA HYDROLASE-RELATED"/>
    <property type="match status" value="1"/>
</dbReference>
<evidence type="ECO:0000256" key="3">
    <source>
        <dbReference type="ARBA" id="ARBA00022801"/>
    </source>
</evidence>
<dbReference type="GO" id="GO:0004300">
    <property type="term" value="F:enoyl-CoA hydratase activity"/>
    <property type="evidence" value="ECO:0007669"/>
    <property type="project" value="UniProtKB-EC"/>
</dbReference>
<evidence type="ECO:0000313" key="6">
    <source>
        <dbReference type="Proteomes" id="UP001296993"/>
    </source>
</evidence>
<evidence type="ECO:0000313" key="5">
    <source>
        <dbReference type="EMBL" id="MBP2387419.1"/>
    </source>
</evidence>
<dbReference type="InterPro" id="IPR032259">
    <property type="entry name" value="HIBYL-CoA-H"/>
</dbReference>
<name>A0ABS4XG34_9MICC</name>
<proteinExistence type="predicted"/>
<protein>
    <recommendedName>
        <fullName evidence="2">3-hydroxyisobutyryl-CoA hydrolase</fullName>
        <ecNumber evidence="2">3.1.2.4</ecNumber>
    </recommendedName>
</protein>